<dbReference type="Gene3D" id="3.40.50.1820">
    <property type="entry name" value="alpha/beta hydrolase"/>
    <property type="match status" value="1"/>
</dbReference>
<dbReference type="SUPFAM" id="SSF53474">
    <property type="entry name" value="alpha/beta-Hydrolases"/>
    <property type="match status" value="1"/>
</dbReference>
<organism evidence="2 3">
    <name type="scientific">Kaistia nematophila</name>
    <dbReference type="NCBI Taxonomy" id="2994654"/>
    <lineage>
        <taxon>Bacteria</taxon>
        <taxon>Pseudomonadati</taxon>
        <taxon>Pseudomonadota</taxon>
        <taxon>Alphaproteobacteria</taxon>
        <taxon>Hyphomicrobiales</taxon>
        <taxon>Kaistiaceae</taxon>
        <taxon>Kaistia</taxon>
    </lineage>
</organism>
<evidence type="ECO:0008006" key="4">
    <source>
        <dbReference type="Google" id="ProtNLM"/>
    </source>
</evidence>
<dbReference type="RefSeq" id="WP_266339906.1">
    <property type="nucleotide sequence ID" value="NZ_JAPKNK010000007.1"/>
</dbReference>
<accession>A0A9X3ILR3</accession>
<comment type="caution">
    <text evidence="2">The sequence shown here is derived from an EMBL/GenBank/DDBJ whole genome shotgun (WGS) entry which is preliminary data.</text>
</comment>
<dbReference type="AlphaFoldDB" id="A0A9X3ILR3"/>
<evidence type="ECO:0000313" key="2">
    <source>
        <dbReference type="EMBL" id="MCX5570949.1"/>
    </source>
</evidence>
<protein>
    <recommendedName>
        <fullName evidence="4">Alpha/beta hydrolase</fullName>
    </recommendedName>
</protein>
<feature type="compositionally biased region" description="Polar residues" evidence="1">
    <location>
        <begin position="1"/>
        <end position="12"/>
    </location>
</feature>
<gene>
    <name evidence="2" type="ORF">OSH07_17220</name>
</gene>
<evidence type="ECO:0000313" key="3">
    <source>
        <dbReference type="Proteomes" id="UP001144805"/>
    </source>
</evidence>
<keyword evidence="3" id="KW-1185">Reference proteome</keyword>
<dbReference type="EMBL" id="JAPKNK010000007">
    <property type="protein sequence ID" value="MCX5570949.1"/>
    <property type="molecule type" value="Genomic_DNA"/>
</dbReference>
<dbReference type="Proteomes" id="UP001144805">
    <property type="component" value="Unassembled WGS sequence"/>
</dbReference>
<proteinExistence type="predicted"/>
<evidence type="ECO:0000256" key="1">
    <source>
        <dbReference type="SAM" id="MobiDB-lite"/>
    </source>
</evidence>
<dbReference type="InterPro" id="IPR029058">
    <property type="entry name" value="AB_hydrolase_fold"/>
</dbReference>
<reference evidence="2" key="1">
    <citation type="submission" date="2022-11" db="EMBL/GenBank/DDBJ databases">
        <title>Biodiversity and phylogenetic relationships of bacteria.</title>
        <authorList>
            <person name="Machado R.A.R."/>
            <person name="Bhat A."/>
            <person name="Loulou A."/>
            <person name="Kallel S."/>
        </authorList>
    </citation>
    <scope>NUCLEOTIDE SEQUENCE</scope>
    <source>
        <strain evidence="2">K-TC2</strain>
    </source>
</reference>
<sequence>MTIFTSLRSSPSGILRPPAAAATTPESTLDVGTNTLARERLLQPGKPLLVVFGPGELDAERPVYRSLLAPVDCNYVIFQSRSTDFFITDWAAIVAHVRTLAARSAARRIVSWGFSMGGYASVRLGLNQDPILDCSVAITPHFRLDAPVSRAQVLRQLPDNAELPDLVDALNRSEGPTRFRIYLPTHSIRDTLHVRDAQQVASANADIRYLNVDHGIEVKWKEDGSLRSAFAALVSGRPWSGDETYTASPVDIATAVAAVDYLYQSHGELRPLQKLDDEGVMEAEWHLQKARAYRAGQDWNGFRGAAFRSLQLGAARGGFPRVYREAFEESRTPPGVAAAILAWTLRYDIEATRELLETPRALEIIRGPLEFDDLCYLLPFATAERATTAAQQILFRCSGAKAGDLGVFALAVVGLDMADAVERLAHGAAANNVHATADALFARLALMRAPSASDREAWQRTRAAIGLPPPSPET</sequence>
<feature type="region of interest" description="Disordered" evidence="1">
    <location>
        <begin position="1"/>
        <end position="27"/>
    </location>
</feature>
<name>A0A9X3ILR3_9HYPH</name>